<proteinExistence type="predicted"/>
<name>A0AAV9CI11_ACOCL</name>
<accession>A0AAV9CI11</accession>
<gene>
    <name evidence="1" type="ORF">QJS10_CPB19g01199</name>
</gene>
<evidence type="ECO:0000313" key="1">
    <source>
        <dbReference type="EMBL" id="KAK1287873.1"/>
    </source>
</evidence>
<reference evidence="1" key="1">
    <citation type="journal article" date="2023" name="Nat. Commun.">
        <title>Diploid and tetraploid genomes of Acorus and the evolution of monocots.</title>
        <authorList>
            <person name="Ma L."/>
            <person name="Liu K.W."/>
            <person name="Li Z."/>
            <person name="Hsiao Y.Y."/>
            <person name="Qi Y."/>
            <person name="Fu T."/>
            <person name="Tang G.D."/>
            <person name="Zhang D."/>
            <person name="Sun W.H."/>
            <person name="Liu D.K."/>
            <person name="Li Y."/>
            <person name="Chen G.Z."/>
            <person name="Liu X.D."/>
            <person name="Liao X.Y."/>
            <person name="Jiang Y.T."/>
            <person name="Yu X."/>
            <person name="Hao Y."/>
            <person name="Huang J."/>
            <person name="Zhao X.W."/>
            <person name="Ke S."/>
            <person name="Chen Y.Y."/>
            <person name="Wu W.L."/>
            <person name="Hsu J.L."/>
            <person name="Lin Y.F."/>
            <person name="Huang M.D."/>
            <person name="Li C.Y."/>
            <person name="Huang L."/>
            <person name="Wang Z.W."/>
            <person name="Zhao X."/>
            <person name="Zhong W.Y."/>
            <person name="Peng D.H."/>
            <person name="Ahmad S."/>
            <person name="Lan S."/>
            <person name="Zhang J.S."/>
            <person name="Tsai W.C."/>
            <person name="Van de Peer Y."/>
            <person name="Liu Z.J."/>
        </authorList>
    </citation>
    <scope>NUCLEOTIDE SEQUENCE</scope>
    <source>
        <strain evidence="1">CP</strain>
    </source>
</reference>
<keyword evidence="2" id="KW-1185">Reference proteome</keyword>
<reference evidence="1" key="2">
    <citation type="submission" date="2023-06" db="EMBL/GenBank/DDBJ databases">
        <authorList>
            <person name="Ma L."/>
            <person name="Liu K.-W."/>
            <person name="Li Z."/>
            <person name="Hsiao Y.-Y."/>
            <person name="Qi Y."/>
            <person name="Fu T."/>
            <person name="Tang G."/>
            <person name="Zhang D."/>
            <person name="Sun W.-H."/>
            <person name="Liu D.-K."/>
            <person name="Li Y."/>
            <person name="Chen G.-Z."/>
            <person name="Liu X.-D."/>
            <person name="Liao X.-Y."/>
            <person name="Jiang Y.-T."/>
            <person name="Yu X."/>
            <person name="Hao Y."/>
            <person name="Huang J."/>
            <person name="Zhao X.-W."/>
            <person name="Ke S."/>
            <person name="Chen Y.-Y."/>
            <person name="Wu W.-L."/>
            <person name="Hsu J.-L."/>
            <person name="Lin Y.-F."/>
            <person name="Huang M.-D."/>
            <person name="Li C.-Y."/>
            <person name="Huang L."/>
            <person name="Wang Z.-W."/>
            <person name="Zhao X."/>
            <person name="Zhong W.-Y."/>
            <person name="Peng D.-H."/>
            <person name="Ahmad S."/>
            <person name="Lan S."/>
            <person name="Zhang J.-S."/>
            <person name="Tsai W.-C."/>
            <person name="Van De Peer Y."/>
            <person name="Liu Z.-J."/>
        </authorList>
    </citation>
    <scope>NUCLEOTIDE SEQUENCE</scope>
    <source>
        <strain evidence="1">CP</strain>
        <tissue evidence="1">Leaves</tissue>
    </source>
</reference>
<sequence length="178" mass="20035">MCCKGLGSNGGEISPEMDNMIVEKDESMLNEAEKRKIQEGEWTTRREDLEWLSLLSESEIDFLITIKQLAIQKAEVIGHKEIAAKFDVRILRALSVILLEFLKEQVRSNPTFPNADEVLISLDRSSLATSDRQGGFGSSGIEEIFASLESNRTQARMRTELCDGLRKCKKQKQAQAVE</sequence>
<dbReference type="PANTHER" id="PTHR48237:SF1">
    <property type="entry name" value="SPC97_SPC98 FAMILY OF SPINDLE POLE BODY (SBP) COMPONENT"/>
    <property type="match status" value="1"/>
</dbReference>
<dbReference type="Proteomes" id="UP001180020">
    <property type="component" value="Unassembled WGS sequence"/>
</dbReference>
<comment type="caution">
    <text evidence="1">The sequence shown here is derived from an EMBL/GenBank/DDBJ whole genome shotgun (WGS) entry which is preliminary data.</text>
</comment>
<dbReference type="EMBL" id="JAUJYO010000019">
    <property type="protein sequence ID" value="KAK1287873.1"/>
    <property type="molecule type" value="Genomic_DNA"/>
</dbReference>
<dbReference type="AlphaFoldDB" id="A0AAV9CI11"/>
<organism evidence="1 2">
    <name type="scientific">Acorus calamus</name>
    <name type="common">Sweet flag</name>
    <dbReference type="NCBI Taxonomy" id="4465"/>
    <lineage>
        <taxon>Eukaryota</taxon>
        <taxon>Viridiplantae</taxon>
        <taxon>Streptophyta</taxon>
        <taxon>Embryophyta</taxon>
        <taxon>Tracheophyta</taxon>
        <taxon>Spermatophyta</taxon>
        <taxon>Magnoliopsida</taxon>
        <taxon>Liliopsida</taxon>
        <taxon>Acoraceae</taxon>
        <taxon>Acorus</taxon>
    </lineage>
</organism>
<evidence type="ECO:0000313" key="2">
    <source>
        <dbReference type="Proteomes" id="UP001180020"/>
    </source>
</evidence>
<dbReference type="PANTHER" id="PTHR48237">
    <property type="entry name" value="GAMMA-TUBULIN COMPLEX COMPONENT"/>
    <property type="match status" value="1"/>
</dbReference>
<protein>
    <submittedName>
        <fullName evidence="1">Uncharacterized protein</fullName>
    </submittedName>
</protein>